<protein>
    <submittedName>
        <fullName evidence="1">Uncharacterized protein</fullName>
    </submittedName>
</protein>
<dbReference type="EMBL" id="AUWY01000044">
    <property type="protein sequence ID" value="EQB33305.1"/>
    <property type="molecule type" value="Genomic_DNA"/>
</dbReference>
<reference evidence="1 2" key="1">
    <citation type="journal article" date="2013" name="Genome Announc.">
        <title>Draft Genome Sequence of Sphingobium ummariense Strain RL-3, a Hexachlorocyclohexane-Degrading Bacterium.</title>
        <authorList>
            <person name="Kohli P."/>
            <person name="Dua A."/>
            <person name="Sangwan N."/>
            <person name="Oldach P."/>
            <person name="Khurana J.P."/>
            <person name="Lal R."/>
        </authorList>
    </citation>
    <scope>NUCLEOTIDE SEQUENCE [LARGE SCALE GENOMIC DNA]</scope>
    <source>
        <strain evidence="1 2">RL-3</strain>
    </source>
</reference>
<sequence length="107" mass="12811">MANEQHQIIATDILFYHDSDERAFFEWIDRMSFVQESCGIGSDIFIRFNRFPTDDDLWELIGFCRRYQVEMTQLKKFLTDANREWFLNPEMFWFTQIFGSSEAANGS</sequence>
<dbReference type="eggNOG" id="ENOG5033CR4">
    <property type="taxonomic scope" value="Bacteria"/>
</dbReference>
<dbReference type="OrthoDB" id="4556323at2"/>
<evidence type="ECO:0000313" key="1">
    <source>
        <dbReference type="EMBL" id="EQB33305.1"/>
    </source>
</evidence>
<accession>T0IWW5</accession>
<keyword evidence="2" id="KW-1185">Reference proteome</keyword>
<dbReference type="PATRIC" id="fig|1346791.3.peg.940"/>
<organism evidence="1 2">
    <name type="scientific">Sphingobium ummariense RL-3</name>
    <dbReference type="NCBI Taxonomy" id="1346791"/>
    <lineage>
        <taxon>Bacteria</taxon>
        <taxon>Pseudomonadati</taxon>
        <taxon>Pseudomonadota</taxon>
        <taxon>Alphaproteobacteria</taxon>
        <taxon>Sphingomonadales</taxon>
        <taxon>Sphingomonadaceae</taxon>
        <taxon>Sphingobium</taxon>
    </lineage>
</organism>
<dbReference type="RefSeq" id="WP_021316919.1">
    <property type="nucleotide sequence ID" value="NZ_AUWY01000044.1"/>
</dbReference>
<comment type="caution">
    <text evidence="1">The sequence shown here is derived from an EMBL/GenBank/DDBJ whole genome shotgun (WGS) entry which is preliminary data.</text>
</comment>
<proteinExistence type="predicted"/>
<evidence type="ECO:0000313" key="2">
    <source>
        <dbReference type="Proteomes" id="UP000015523"/>
    </source>
</evidence>
<gene>
    <name evidence="1" type="ORF">M529_04885</name>
</gene>
<name>T0IWW5_9SPHN</name>
<dbReference type="AlphaFoldDB" id="T0IWW5"/>
<dbReference type="Proteomes" id="UP000015523">
    <property type="component" value="Unassembled WGS sequence"/>
</dbReference>